<reference evidence="1 2" key="1">
    <citation type="submission" date="2019-04" db="EMBL/GenBank/DDBJ databases">
        <title>Streptomyces lasaliensis sp.nov., an Actinomycete isolated from soil which produces the polyether antibiotic lasalocid.</title>
        <authorList>
            <person name="Erwin G."/>
            <person name="Haber C."/>
        </authorList>
    </citation>
    <scope>NUCLEOTIDE SEQUENCE [LARGE SCALE GENOMIC DNA]</scope>
    <source>
        <strain evidence="1 2">DSM 40089</strain>
    </source>
</reference>
<dbReference type="EMBL" id="SZPR01000001">
    <property type="protein sequence ID" value="TKT11585.1"/>
    <property type="molecule type" value="Genomic_DNA"/>
</dbReference>
<name>A0A4U5X8B1_STRGB</name>
<comment type="caution">
    <text evidence="1">The sequence shown here is derived from an EMBL/GenBank/DDBJ whole genome shotgun (WGS) entry which is preliminary data.</text>
</comment>
<evidence type="ECO:0000313" key="1">
    <source>
        <dbReference type="EMBL" id="TKT11585.1"/>
    </source>
</evidence>
<dbReference type="RefSeq" id="WP_137298142.1">
    <property type="nucleotide sequence ID" value="NZ_BMVD01000018.1"/>
</dbReference>
<accession>A0A4U5X8B1</accession>
<proteinExistence type="predicted"/>
<gene>
    <name evidence="1" type="ORF">E4U92_00085</name>
</gene>
<protein>
    <submittedName>
        <fullName evidence="1">Uncharacterized protein</fullName>
    </submittedName>
</protein>
<dbReference type="AlphaFoldDB" id="A0A4U5X8B1"/>
<sequence length="213" mass="23652">MQPLSDRSNPLIRAFPAELASDAEAVLAVMPDSRLQLHGSFSVTVEGQRILIPERLYADEPPTDAVASLSSRQQQLLHCLYSRHCDGMVRQRHLEKVVGSTEPWVVPFVVQLVGEYVLELLVVIRDELRDLAAPGTCGHLAYGQFLVDNPAFFARTQRRVVSYWNCNYRHAYASFQGYPGCTILDLLRSAASDAAGRPWPDLAPAGARADGYR</sequence>
<evidence type="ECO:0000313" key="2">
    <source>
        <dbReference type="Proteomes" id="UP000308632"/>
    </source>
</evidence>
<dbReference type="Proteomes" id="UP000308632">
    <property type="component" value="Unassembled WGS sequence"/>
</dbReference>
<organism evidence="1 2">
    <name type="scientific">Streptomyces galbus</name>
    <dbReference type="NCBI Taxonomy" id="33898"/>
    <lineage>
        <taxon>Bacteria</taxon>
        <taxon>Bacillati</taxon>
        <taxon>Actinomycetota</taxon>
        <taxon>Actinomycetes</taxon>
        <taxon>Kitasatosporales</taxon>
        <taxon>Streptomycetaceae</taxon>
        <taxon>Streptomyces</taxon>
    </lineage>
</organism>